<sequence>MNKKLMTMLVACALSVSALSTTAVFAEDAVVTGETPAVTETTPTPETTCSL</sequence>
<evidence type="ECO:0000313" key="2">
    <source>
        <dbReference type="EMBL" id="MBC6011117.1"/>
    </source>
</evidence>
<evidence type="ECO:0000256" key="1">
    <source>
        <dbReference type="SAM" id="SignalP"/>
    </source>
</evidence>
<keyword evidence="1" id="KW-0732">Signal</keyword>
<gene>
    <name evidence="2" type="ORF">H8909_13070</name>
</gene>
<feature type="signal peptide" evidence="1">
    <location>
        <begin position="1"/>
        <end position="26"/>
    </location>
</feature>
<organism evidence="2 3">
    <name type="scientific">Catenibacterium faecis</name>
    <dbReference type="NCBI Taxonomy" id="2764323"/>
    <lineage>
        <taxon>Bacteria</taxon>
        <taxon>Bacillati</taxon>
        <taxon>Bacillota</taxon>
        <taxon>Erysipelotrichia</taxon>
        <taxon>Erysipelotrichales</taxon>
        <taxon>Coprobacillaceae</taxon>
        <taxon>Catenibacterium</taxon>
    </lineage>
</organism>
<keyword evidence="3" id="KW-1185">Reference proteome</keyword>
<evidence type="ECO:0000313" key="3">
    <source>
        <dbReference type="Proteomes" id="UP000603474"/>
    </source>
</evidence>
<comment type="caution">
    <text evidence="2">The sequence shown here is derived from an EMBL/GenBank/DDBJ whole genome shotgun (WGS) entry which is preliminary data.</text>
</comment>
<dbReference type="Proteomes" id="UP000603474">
    <property type="component" value="Unassembled WGS sequence"/>
</dbReference>
<accession>A0ABR7KEK0</accession>
<proteinExistence type="predicted"/>
<feature type="chain" id="PRO_5047287917" evidence="1">
    <location>
        <begin position="27"/>
        <end position="51"/>
    </location>
</feature>
<name>A0ABR7KEK0_9FIRM</name>
<reference evidence="2 3" key="1">
    <citation type="submission" date="2020-08" db="EMBL/GenBank/DDBJ databases">
        <authorList>
            <person name="Liu C."/>
            <person name="Sun Q."/>
        </authorList>
    </citation>
    <scope>NUCLEOTIDE SEQUENCE [LARGE SCALE GENOMIC DNA]</scope>
    <source>
        <strain evidence="2 3">NSJ-22</strain>
    </source>
</reference>
<protein>
    <submittedName>
        <fullName evidence="2">Uncharacterized protein</fullName>
    </submittedName>
</protein>
<dbReference type="EMBL" id="JACRWG010000134">
    <property type="protein sequence ID" value="MBC6011117.1"/>
    <property type="molecule type" value="Genomic_DNA"/>
</dbReference>
<dbReference type="RefSeq" id="WP_187013135.1">
    <property type="nucleotide sequence ID" value="NZ_JACRWG010000134.1"/>
</dbReference>